<dbReference type="Proteomes" id="UP000256328">
    <property type="component" value="Unassembled WGS sequence"/>
</dbReference>
<comment type="cofactor">
    <cofactor evidence="1 5">
        <name>heme</name>
        <dbReference type="ChEBI" id="CHEBI:30413"/>
    </cofactor>
</comment>
<keyword evidence="7" id="KW-1133">Transmembrane helix</keyword>
<dbReference type="PRINTS" id="PR00385">
    <property type="entry name" value="P450"/>
</dbReference>
<keyword evidence="6" id="KW-0560">Oxidoreductase</keyword>
<evidence type="ECO:0000256" key="3">
    <source>
        <dbReference type="ARBA" id="ARBA00022723"/>
    </source>
</evidence>
<dbReference type="GO" id="GO:0020037">
    <property type="term" value="F:heme binding"/>
    <property type="evidence" value="ECO:0007669"/>
    <property type="project" value="InterPro"/>
</dbReference>
<keyword evidence="7" id="KW-0812">Transmembrane</keyword>
<dbReference type="OrthoDB" id="3934656at2759"/>
<dbReference type="PRINTS" id="PR00465">
    <property type="entry name" value="EP450IV"/>
</dbReference>
<dbReference type="GO" id="GO:0016705">
    <property type="term" value="F:oxidoreductase activity, acting on paired donors, with incorporation or reduction of molecular oxygen"/>
    <property type="evidence" value="ECO:0007669"/>
    <property type="project" value="InterPro"/>
</dbReference>
<dbReference type="Pfam" id="PF00067">
    <property type="entry name" value="p450"/>
    <property type="match status" value="1"/>
</dbReference>
<name>A0A3D8QPY7_9HELO</name>
<dbReference type="SUPFAM" id="SSF48264">
    <property type="entry name" value="Cytochrome P450"/>
    <property type="match status" value="1"/>
</dbReference>
<evidence type="ECO:0000256" key="4">
    <source>
        <dbReference type="ARBA" id="ARBA00023004"/>
    </source>
</evidence>
<dbReference type="EMBL" id="PDLN01000016">
    <property type="protein sequence ID" value="RDW63883.1"/>
    <property type="molecule type" value="Genomic_DNA"/>
</dbReference>
<comment type="caution">
    <text evidence="8">The sequence shown here is derived from an EMBL/GenBank/DDBJ whole genome shotgun (WGS) entry which is preliminary data.</text>
</comment>
<evidence type="ECO:0000256" key="5">
    <source>
        <dbReference type="PIRSR" id="PIRSR602403-1"/>
    </source>
</evidence>
<evidence type="ECO:0000313" key="8">
    <source>
        <dbReference type="EMBL" id="RDW63883.1"/>
    </source>
</evidence>
<accession>A0A3D8QPY7</accession>
<evidence type="ECO:0000256" key="1">
    <source>
        <dbReference type="ARBA" id="ARBA00001971"/>
    </source>
</evidence>
<feature type="binding site" description="axial binding residue" evidence="5">
    <location>
        <position position="460"/>
    </location>
    <ligand>
        <name>heme</name>
        <dbReference type="ChEBI" id="CHEBI:30413"/>
    </ligand>
    <ligandPart>
        <name>Fe</name>
        <dbReference type="ChEBI" id="CHEBI:18248"/>
    </ligandPart>
</feature>
<keyword evidence="9" id="KW-1185">Reference proteome</keyword>
<dbReference type="PANTHER" id="PTHR24305:SF232">
    <property type="entry name" value="P450, PUTATIVE (EUROFUNG)-RELATED"/>
    <property type="match status" value="1"/>
</dbReference>
<evidence type="ECO:0008006" key="10">
    <source>
        <dbReference type="Google" id="ProtNLM"/>
    </source>
</evidence>
<gene>
    <name evidence="8" type="ORF">BP5796_10385</name>
</gene>
<feature type="transmembrane region" description="Helical" evidence="7">
    <location>
        <begin position="6"/>
        <end position="30"/>
    </location>
</feature>
<dbReference type="InterPro" id="IPR001128">
    <property type="entry name" value="Cyt_P450"/>
</dbReference>
<keyword evidence="3 5" id="KW-0479">Metal-binding</keyword>
<dbReference type="InterPro" id="IPR036396">
    <property type="entry name" value="Cyt_P450_sf"/>
</dbReference>
<dbReference type="Gene3D" id="1.10.630.10">
    <property type="entry name" value="Cytochrome P450"/>
    <property type="match status" value="1"/>
</dbReference>
<dbReference type="CDD" id="cd11060">
    <property type="entry name" value="CYP57A1-like"/>
    <property type="match status" value="1"/>
</dbReference>
<dbReference type="PROSITE" id="PS00086">
    <property type="entry name" value="CYTOCHROME_P450"/>
    <property type="match status" value="1"/>
</dbReference>
<evidence type="ECO:0000256" key="7">
    <source>
        <dbReference type="SAM" id="Phobius"/>
    </source>
</evidence>
<evidence type="ECO:0000256" key="6">
    <source>
        <dbReference type="RuleBase" id="RU000461"/>
    </source>
</evidence>
<protein>
    <recommendedName>
        <fullName evidence="10">Cytochrome P450</fullName>
    </recommendedName>
</protein>
<dbReference type="AlphaFoldDB" id="A0A3D8QPY7"/>
<comment type="similarity">
    <text evidence="2 6">Belongs to the cytochrome P450 family.</text>
</comment>
<dbReference type="InterPro" id="IPR050121">
    <property type="entry name" value="Cytochrome_P450_monoxygenase"/>
</dbReference>
<proteinExistence type="inferred from homology"/>
<keyword evidence="5 6" id="KW-0349">Heme</keyword>
<evidence type="ECO:0000313" key="9">
    <source>
        <dbReference type="Proteomes" id="UP000256328"/>
    </source>
</evidence>
<dbReference type="GO" id="GO:0005506">
    <property type="term" value="F:iron ion binding"/>
    <property type="evidence" value="ECO:0007669"/>
    <property type="project" value="InterPro"/>
</dbReference>
<dbReference type="InterPro" id="IPR017972">
    <property type="entry name" value="Cyt_P450_CS"/>
</dbReference>
<dbReference type="InterPro" id="IPR002403">
    <property type="entry name" value="Cyt_P450_E_grp-IV"/>
</dbReference>
<dbReference type="GO" id="GO:0004497">
    <property type="term" value="F:monooxygenase activity"/>
    <property type="evidence" value="ECO:0007669"/>
    <property type="project" value="UniProtKB-KW"/>
</dbReference>
<sequence length="512" mass="58071">MISSIAILFSWCISHAYLLLPLLAILYSIYARYGTGLSKYPGPFLASITDFYRLGYVCLYQKKLPEIALHEKYGDFVRFGPNLLLISDPRVIKDIYMGPDAMIKSEYYSVADFHVKGVRHSAIFSTRDQEWHSKLRRAFGPVFTMSAVASLDTYVHETRDIFIGVLKDKFADRPGAEGRVDLTKWFQYFAFDVLGQLLYGERHGFVETGGDVGDIIKILDILLAYGYFIGHVPWLDYLLHKNPIVVWLEKVGCVDSTFPVIPFAVKHLTSRAQREKKLSAEGEPAGDLLDRMMSLQGRHPEILTDFEIVNMCAELVFAGSKTISATLSALFYHLLKSPQTYRELQAEVDTALPTPSSHLSFAQAQTLPYLNACLKEIFRLHPASGFGFERVVPPSGKIILGHFIPGGTIVSVNAWVVHRNKEIFGDDAAVWRPERWLQGEAKSREMEKYLFHFGAGMRGCIGRNIALLEILEMVPSLMRTFEMELQDPHKEWSTSNMSVVKPRDCDIRLKKR</sequence>
<reference evidence="8 9" key="1">
    <citation type="journal article" date="2018" name="IMA Fungus">
        <title>IMA Genome-F 9: Draft genome sequence of Annulohypoxylon stygium, Aspergillus mulundensis, Berkeleyomyces basicola (syn. Thielaviopsis basicola), Ceratocystis smalleyi, two Cercospora beticola strains, Coleophoma cylindrospora, Fusarium fracticaudum, Phialophora cf. hyalina, and Morchella septimelata.</title>
        <authorList>
            <person name="Wingfield B.D."/>
            <person name="Bills G.F."/>
            <person name="Dong Y."/>
            <person name="Huang W."/>
            <person name="Nel W.J."/>
            <person name="Swalarsk-Parry B.S."/>
            <person name="Vaghefi N."/>
            <person name="Wilken P.M."/>
            <person name="An Z."/>
            <person name="de Beer Z.W."/>
            <person name="De Vos L."/>
            <person name="Chen L."/>
            <person name="Duong T.A."/>
            <person name="Gao Y."/>
            <person name="Hammerbacher A."/>
            <person name="Kikkert J.R."/>
            <person name="Li Y."/>
            <person name="Li H."/>
            <person name="Li K."/>
            <person name="Li Q."/>
            <person name="Liu X."/>
            <person name="Ma X."/>
            <person name="Naidoo K."/>
            <person name="Pethybridge S.J."/>
            <person name="Sun J."/>
            <person name="Steenkamp E.T."/>
            <person name="van der Nest M.A."/>
            <person name="van Wyk S."/>
            <person name="Wingfield M.J."/>
            <person name="Xiong C."/>
            <person name="Yue Q."/>
            <person name="Zhang X."/>
        </authorList>
    </citation>
    <scope>NUCLEOTIDE SEQUENCE [LARGE SCALE GENOMIC DNA]</scope>
    <source>
        <strain evidence="8 9">BP5796</strain>
    </source>
</reference>
<keyword evidence="4 5" id="KW-0408">Iron</keyword>
<keyword evidence="7" id="KW-0472">Membrane</keyword>
<keyword evidence="6" id="KW-0503">Monooxygenase</keyword>
<evidence type="ECO:0000256" key="2">
    <source>
        <dbReference type="ARBA" id="ARBA00010617"/>
    </source>
</evidence>
<organism evidence="8 9">
    <name type="scientific">Coleophoma crateriformis</name>
    <dbReference type="NCBI Taxonomy" id="565419"/>
    <lineage>
        <taxon>Eukaryota</taxon>
        <taxon>Fungi</taxon>
        <taxon>Dikarya</taxon>
        <taxon>Ascomycota</taxon>
        <taxon>Pezizomycotina</taxon>
        <taxon>Leotiomycetes</taxon>
        <taxon>Helotiales</taxon>
        <taxon>Dermateaceae</taxon>
        <taxon>Coleophoma</taxon>
    </lineage>
</organism>
<dbReference type="PANTHER" id="PTHR24305">
    <property type="entry name" value="CYTOCHROME P450"/>
    <property type="match status" value="1"/>
</dbReference>